<dbReference type="Gene3D" id="2.30.30.180">
    <property type="entry name" value="Ribosome maturation factor RimP, C-terminal domain"/>
    <property type="match status" value="1"/>
</dbReference>
<dbReference type="GO" id="GO:0006412">
    <property type="term" value="P:translation"/>
    <property type="evidence" value="ECO:0007669"/>
    <property type="project" value="TreeGrafter"/>
</dbReference>
<dbReference type="Proteomes" id="UP000514720">
    <property type="component" value="Chromosome"/>
</dbReference>
<accession>A0A7L7KRD8</accession>
<gene>
    <name evidence="3" type="primary">rimP</name>
    <name evidence="5" type="ORF">G4Z02_00950</name>
</gene>
<dbReference type="EMBL" id="CP048914">
    <property type="protein sequence ID" value="QMS84368.1"/>
    <property type="molecule type" value="Genomic_DNA"/>
</dbReference>
<comment type="subcellular location">
    <subcellularLocation>
        <location evidence="3">Cytoplasm</location>
    </subcellularLocation>
</comment>
<dbReference type="RefSeq" id="WP_258877979.1">
    <property type="nucleotide sequence ID" value="NZ_CP048914.1"/>
</dbReference>
<name>A0A7L7KRD8_9MOLU</name>
<dbReference type="FunFam" id="3.30.300.70:FF:000001">
    <property type="entry name" value="Ribosome maturation factor RimP"/>
    <property type="match status" value="1"/>
</dbReference>
<reference evidence="5 6" key="1">
    <citation type="submission" date="2020-02" db="EMBL/GenBank/DDBJ databases">
        <authorList>
            <person name="Zheng R.K."/>
            <person name="Sun C.M."/>
        </authorList>
    </citation>
    <scope>NUCLEOTIDE SEQUENCE [LARGE SCALE GENOMIC DNA]</scope>
    <source>
        <strain evidence="6">zrk13</strain>
    </source>
</reference>
<dbReference type="KEGG" id="xcl:G4Z02_00950"/>
<dbReference type="Pfam" id="PF02576">
    <property type="entry name" value="RimP_N"/>
    <property type="match status" value="1"/>
</dbReference>
<evidence type="ECO:0000313" key="5">
    <source>
        <dbReference type="EMBL" id="QMS84368.1"/>
    </source>
</evidence>
<dbReference type="GO" id="GO:0005829">
    <property type="term" value="C:cytosol"/>
    <property type="evidence" value="ECO:0007669"/>
    <property type="project" value="TreeGrafter"/>
</dbReference>
<dbReference type="InterPro" id="IPR035956">
    <property type="entry name" value="RimP_N_sf"/>
</dbReference>
<keyword evidence="6" id="KW-1185">Reference proteome</keyword>
<comment type="similarity">
    <text evidence="3">Belongs to the RimP family.</text>
</comment>
<dbReference type="PANTHER" id="PTHR33867">
    <property type="entry name" value="RIBOSOME MATURATION FACTOR RIMP"/>
    <property type="match status" value="1"/>
</dbReference>
<dbReference type="InterPro" id="IPR003728">
    <property type="entry name" value="Ribosome_maturation_RimP"/>
</dbReference>
<evidence type="ECO:0000259" key="4">
    <source>
        <dbReference type="Pfam" id="PF02576"/>
    </source>
</evidence>
<keyword evidence="2 3" id="KW-0690">Ribosome biogenesis</keyword>
<dbReference type="InterPro" id="IPR028989">
    <property type="entry name" value="RimP_N"/>
</dbReference>
<feature type="domain" description="Ribosome maturation factor RimP N-terminal" evidence="4">
    <location>
        <begin position="8"/>
        <end position="79"/>
    </location>
</feature>
<organism evidence="5 6">
    <name type="scientific">Candidatus Xianfuyuplasma coldseepsis</name>
    <dbReference type="NCBI Taxonomy" id="2782163"/>
    <lineage>
        <taxon>Bacteria</taxon>
        <taxon>Bacillati</taxon>
        <taxon>Mycoplasmatota</taxon>
        <taxon>Mollicutes</taxon>
        <taxon>Candidatus Izemoplasmatales</taxon>
        <taxon>Candidatus Izemoplasmataceae</taxon>
        <taxon>Candidatus Xianfuyuplasma</taxon>
    </lineage>
</organism>
<dbReference type="PANTHER" id="PTHR33867:SF1">
    <property type="entry name" value="RIBOSOME MATURATION FACTOR RIMP"/>
    <property type="match status" value="1"/>
</dbReference>
<dbReference type="Gene3D" id="3.30.300.70">
    <property type="entry name" value="RimP-like superfamily, N-terminal"/>
    <property type="match status" value="1"/>
</dbReference>
<evidence type="ECO:0000256" key="1">
    <source>
        <dbReference type="ARBA" id="ARBA00022490"/>
    </source>
</evidence>
<comment type="function">
    <text evidence="3">Required for maturation of 30S ribosomal subunits.</text>
</comment>
<evidence type="ECO:0000256" key="3">
    <source>
        <dbReference type="HAMAP-Rule" id="MF_01077"/>
    </source>
</evidence>
<evidence type="ECO:0000256" key="2">
    <source>
        <dbReference type="ARBA" id="ARBA00022517"/>
    </source>
</evidence>
<dbReference type="HAMAP" id="MF_01077">
    <property type="entry name" value="RimP"/>
    <property type="match status" value="1"/>
</dbReference>
<dbReference type="GO" id="GO:0000028">
    <property type="term" value="P:ribosomal small subunit assembly"/>
    <property type="evidence" value="ECO:0007669"/>
    <property type="project" value="TreeGrafter"/>
</dbReference>
<protein>
    <recommendedName>
        <fullName evidence="3">Ribosome maturation factor RimP</fullName>
    </recommendedName>
</protein>
<dbReference type="AlphaFoldDB" id="A0A7L7KRD8"/>
<proteinExistence type="inferred from homology"/>
<dbReference type="SUPFAM" id="SSF75420">
    <property type="entry name" value="YhbC-like, N-terminal domain"/>
    <property type="match status" value="1"/>
</dbReference>
<sequence length="143" mass="16794">MDKLRQRIETLLTELKYYLYDMEYVKEHGEQVLRILIDNDTEITLDDCVIVSHKIGEMLDQDDPFTDPYNLEVTSAGAERELRTADEIARAINKWVYIETFEQKLTAKLLAYKNGELTLHFKNKKTTTINEMDINHIRLTVVL</sequence>
<keyword evidence="1 3" id="KW-0963">Cytoplasm</keyword>
<evidence type="ECO:0000313" key="6">
    <source>
        <dbReference type="Proteomes" id="UP000514720"/>
    </source>
</evidence>